<comment type="similarity">
    <text evidence="6">Belongs to the UTP23/FCF1 family. UTP23 subfamily.</text>
</comment>
<evidence type="ECO:0000256" key="2">
    <source>
        <dbReference type="ARBA" id="ARBA00022517"/>
    </source>
</evidence>
<evidence type="ECO:0000313" key="10">
    <source>
        <dbReference type="Proteomes" id="UP000078576"/>
    </source>
</evidence>
<accession>A0A194VEK7</accession>
<comment type="function">
    <text evidence="5">Involved in rRNA-processing and ribosome biogenesis.</text>
</comment>
<dbReference type="FunFam" id="3.60.40.10:FF:000118">
    <property type="entry name" value="Phosphatase 2C-like domain-containing protein"/>
    <property type="match status" value="1"/>
</dbReference>
<reference evidence="10" key="1">
    <citation type="submission" date="2014-12" db="EMBL/GenBank/DDBJ databases">
        <title>Genome Sequence of Valsa Canker Pathogens Uncovers a Specific Adaption of Colonization on Woody Bark.</title>
        <authorList>
            <person name="Yin Z."/>
            <person name="Liu H."/>
            <person name="Gao X."/>
            <person name="Li Z."/>
            <person name="Song N."/>
            <person name="Ke X."/>
            <person name="Dai Q."/>
            <person name="Wu Y."/>
            <person name="Sun Y."/>
            <person name="Xu J.-R."/>
            <person name="Kang Z.K."/>
            <person name="Wang L."/>
            <person name="Huang L."/>
        </authorList>
    </citation>
    <scope>NUCLEOTIDE SEQUENCE [LARGE SCALE GENOMIC DNA]</scope>
    <source>
        <strain evidence="10">SXYL134</strain>
    </source>
</reference>
<comment type="subcellular location">
    <subcellularLocation>
        <location evidence="1">Nucleus</location>
        <location evidence="1">Nucleolus</location>
    </subcellularLocation>
</comment>
<dbReference type="FunFam" id="3.40.50.1010:FF:000006">
    <property type="entry name" value="rRNA-processing protein UTP23 homolog"/>
    <property type="match status" value="1"/>
</dbReference>
<name>A0A194VEK7_CYTMA</name>
<keyword evidence="10" id="KW-1185">Reference proteome</keyword>
<keyword evidence="4" id="KW-0539">Nucleus</keyword>
<feature type="compositionally biased region" description="Low complexity" evidence="8">
    <location>
        <begin position="46"/>
        <end position="62"/>
    </location>
</feature>
<dbReference type="SUPFAM" id="SSF81606">
    <property type="entry name" value="PP2C-like"/>
    <property type="match status" value="1"/>
</dbReference>
<evidence type="ECO:0000256" key="7">
    <source>
        <dbReference type="ARBA" id="ARBA00076388"/>
    </source>
</evidence>
<dbReference type="GO" id="GO:0006364">
    <property type="term" value="P:rRNA processing"/>
    <property type="evidence" value="ECO:0007669"/>
    <property type="project" value="UniProtKB-KW"/>
</dbReference>
<dbReference type="OrthoDB" id="25675at2759"/>
<sequence length="720" mass="79900">MRRLFLPSPASIPHQLRQALLRSGLHARRLSPCLTSSRLERERSRPISSSSSDLASATTPALGSDSGKPFASRLDDHEHYRQHDDDRTWPVSLPKLPYKFETGISLFAKRTPRPFPPPFLSPPSGSFSDPLSTHHQSRDRRPKVNGELIKGWTNGDDAAFASDYFICANDGVGAWSSRPRGHAGLWARLILHFWATSMYQDAARPRGPGDPPYVPDPIAYLQKAYEQTVQATAGPDWQGTTTATGAQLFYTLHDEAELAQNGATTERDGVVPILYVTNVGDSQVMVVRPSSGELVYKTTEQWHWFDCPRQLGTNSPDTPMQNAVLEKVLIKEGDVVLAMSDGVIDNLWSHEIVENVSKSVQRWQSGEAGARLRSSVNTNGSGAMAFAAEELMLAAKKIALDPFAESPFMERAIEEGLPSEGGKLDDISVLASPKMRGKRSKAYRKLLKQFELAFGFRQPYQVLVDADLVSDAHRCAMDLPQYLSNTLHGEVKILITQCSMRHLYARNKEPGVDRIIEKAKDYERRRCGHHPEEYPEPCSTLDCLGSVVGATNKHRYVVASQDLEVRSRMRGIPGVPLIYINRSVMILEPMAGATNRVVQKGERAKFRAELKEPATAGGKRKRDKDEDDSDSEDGEKKDKEEKPKKKKTKGGPKGPNPLAVKKPKKKLPEQKQSTKLKEEKPTEDGSSEQPAKKKRKRKNKNKEGGEDSGVQDAAVVAADE</sequence>
<dbReference type="Gene3D" id="3.60.40.10">
    <property type="entry name" value="PPM-type phosphatase domain"/>
    <property type="match status" value="1"/>
</dbReference>
<dbReference type="AlphaFoldDB" id="A0A194VEK7"/>
<dbReference type="InterPro" id="IPR029060">
    <property type="entry name" value="PIN-like_dom_sf"/>
</dbReference>
<dbReference type="SUPFAM" id="SSF88723">
    <property type="entry name" value="PIN domain-like"/>
    <property type="match status" value="1"/>
</dbReference>
<evidence type="ECO:0000256" key="6">
    <source>
        <dbReference type="ARBA" id="ARBA00038503"/>
    </source>
</evidence>
<evidence type="ECO:0000256" key="3">
    <source>
        <dbReference type="ARBA" id="ARBA00022552"/>
    </source>
</evidence>
<dbReference type="STRING" id="694573.A0A194VEK7"/>
<evidence type="ECO:0000256" key="4">
    <source>
        <dbReference type="ARBA" id="ARBA00023242"/>
    </source>
</evidence>
<dbReference type="PANTHER" id="PTHR12416">
    <property type="entry name" value="RRNA-PROCESSING PROTEIN UTP23 HOMOLOG"/>
    <property type="match status" value="1"/>
</dbReference>
<feature type="region of interest" description="Disordered" evidence="8">
    <location>
        <begin position="115"/>
        <end position="143"/>
    </location>
</feature>
<dbReference type="InterPro" id="IPR036457">
    <property type="entry name" value="PPM-type-like_dom_sf"/>
</dbReference>
<evidence type="ECO:0000256" key="5">
    <source>
        <dbReference type="ARBA" id="ARBA00037300"/>
    </source>
</evidence>
<dbReference type="InterPro" id="IPR006984">
    <property type="entry name" value="Fcf1/UTP23"/>
</dbReference>
<dbReference type="Pfam" id="PF04900">
    <property type="entry name" value="Fcf1"/>
    <property type="match status" value="1"/>
</dbReference>
<feature type="compositionally biased region" description="Basic and acidic residues" evidence="8">
    <location>
        <begin position="634"/>
        <end position="643"/>
    </location>
</feature>
<gene>
    <name evidence="9" type="ORF">VP1G_09443</name>
</gene>
<proteinExistence type="inferred from homology"/>
<dbReference type="Gene3D" id="3.40.50.1010">
    <property type="entry name" value="5'-nuclease"/>
    <property type="match status" value="1"/>
</dbReference>
<dbReference type="GO" id="GO:0032040">
    <property type="term" value="C:small-subunit processome"/>
    <property type="evidence" value="ECO:0007669"/>
    <property type="project" value="InterPro"/>
</dbReference>
<feature type="compositionally biased region" description="Low complexity" evidence="8">
    <location>
        <begin position="122"/>
        <end position="131"/>
    </location>
</feature>
<feature type="region of interest" description="Disordered" evidence="8">
    <location>
        <begin position="36"/>
        <end position="72"/>
    </location>
</feature>
<evidence type="ECO:0000256" key="8">
    <source>
        <dbReference type="SAM" id="MobiDB-lite"/>
    </source>
</evidence>
<keyword evidence="3" id="KW-0698">rRNA processing</keyword>
<protein>
    <recommendedName>
        <fullName evidence="7">U three protein 23</fullName>
    </recommendedName>
</protein>
<keyword evidence="2" id="KW-0690">Ribosome biogenesis</keyword>
<evidence type="ECO:0000256" key="1">
    <source>
        <dbReference type="ARBA" id="ARBA00004604"/>
    </source>
</evidence>
<dbReference type="Proteomes" id="UP000078576">
    <property type="component" value="Unassembled WGS sequence"/>
</dbReference>
<dbReference type="CDD" id="cd09865">
    <property type="entry name" value="PIN_ScUtp23p-like"/>
    <property type="match status" value="1"/>
</dbReference>
<evidence type="ECO:0000313" key="9">
    <source>
        <dbReference type="EMBL" id="KUI62318.1"/>
    </source>
</evidence>
<organism evidence="9 10">
    <name type="scientific">Cytospora mali</name>
    <name type="common">Apple Valsa canker fungus</name>
    <name type="synonym">Valsa mali</name>
    <dbReference type="NCBI Taxonomy" id="578113"/>
    <lineage>
        <taxon>Eukaryota</taxon>
        <taxon>Fungi</taxon>
        <taxon>Dikarya</taxon>
        <taxon>Ascomycota</taxon>
        <taxon>Pezizomycotina</taxon>
        <taxon>Sordariomycetes</taxon>
        <taxon>Sordariomycetidae</taxon>
        <taxon>Diaporthales</taxon>
        <taxon>Cytosporaceae</taxon>
        <taxon>Cytospora</taxon>
    </lineage>
</organism>
<dbReference type="EMBL" id="KN714807">
    <property type="protein sequence ID" value="KUI62318.1"/>
    <property type="molecule type" value="Genomic_DNA"/>
</dbReference>
<feature type="region of interest" description="Disordered" evidence="8">
    <location>
        <begin position="604"/>
        <end position="720"/>
    </location>
</feature>